<evidence type="ECO:0000313" key="2">
    <source>
        <dbReference type="Proteomes" id="UP000695000"/>
    </source>
</evidence>
<dbReference type="Pfam" id="PF00583">
    <property type="entry name" value="Acetyltransf_1"/>
    <property type="match status" value="1"/>
</dbReference>
<evidence type="ECO:0000313" key="3">
    <source>
        <dbReference type="RefSeq" id="XP_017778189.1"/>
    </source>
</evidence>
<gene>
    <name evidence="3" type="primary">LOC108563894</name>
</gene>
<feature type="domain" description="N-acetyltransferase" evidence="1">
    <location>
        <begin position="119"/>
        <end position="176"/>
    </location>
</feature>
<dbReference type="PANTHER" id="PTHR20905">
    <property type="entry name" value="N-ACETYLTRANSFERASE-RELATED"/>
    <property type="match status" value="1"/>
</dbReference>
<dbReference type="InterPro" id="IPR016181">
    <property type="entry name" value="Acyl_CoA_acyltransferase"/>
</dbReference>
<sequence>MEFGPISAGKFEEVIEHLRQHFPDEPLNECVGLCKTGEPCELLEHHDMSTLEEGFSIMAIDPKTGEIAGVALNGISNRGDNELAIEEMKSIDSIQYKQIFGLLYNTNQELDLFAKYNLEKIFELRILSVNSKYRGKGIAKELFLRSEILAEESGFKLMKVDATSRFSQRVAESLGMSTAKAVKYSEFKDEKGQSIYSIQPPHEYYKVMIKELSPKN</sequence>
<dbReference type="Proteomes" id="UP000695000">
    <property type="component" value="Unplaced"/>
</dbReference>
<dbReference type="InterPro" id="IPR000182">
    <property type="entry name" value="GNAT_dom"/>
</dbReference>
<evidence type="ECO:0000259" key="1">
    <source>
        <dbReference type="Pfam" id="PF00583"/>
    </source>
</evidence>
<dbReference type="SUPFAM" id="SSF55729">
    <property type="entry name" value="Acyl-CoA N-acyltransferases (Nat)"/>
    <property type="match status" value="1"/>
</dbReference>
<dbReference type="Gene3D" id="3.40.630.30">
    <property type="match status" value="1"/>
</dbReference>
<dbReference type="RefSeq" id="XP_017778189.1">
    <property type="nucleotide sequence ID" value="XM_017922700.1"/>
</dbReference>
<dbReference type="PANTHER" id="PTHR20905:SF32">
    <property type="entry name" value="ARYLALKYLAMINE N-ACETYLTRANSFERASE-LIKE 7, ISOFORM A"/>
    <property type="match status" value="1"/>
</dbReference>
<name>A0ABM1MUD9_NICVS</name>
<reference evidence="3" key="1">
    <citation type="submission" date="2025-08" db="UniProtKB">
        <authorList>
            <consortium name="RefSeq"/>
        </authorList>
    </citation>
    <scope>IDENTIFICATION</scope>
    <source>
        <tissue evidence="3">Whole Larva</tissue>
    </source>
</reference>
<protein>
    <submittedName>
        <fullName evidence="3">Uncharacterized protein LOC108563894</fullName>
    </submittedName>
</protein>
<accession>A0ABM1MUD9</accession>
<organism evidence="2 3">
    <name type="scientific">Nicrophorus vespilloides</name>
    <name type="common">Boreal carrion beetle</name>
    <dbReference type="NCBI Taxonomy" id="110193"/>
    <lineage>
        <taxon>Eukaryota</taxon>
        <taxon>Metazoa</taxon>
        <taxon>Ecdysozoa</taxon>
        <taxon>Arthropoda</taxon>
        <taxon>Hexapoda</taxon>
        <taxon>Insecta</taxon>
        <taxon>Pterygota</taxon>
        <taxon>Neoptera</taxon>
        <taxon>Endopterygota</taxon>
        <taxon>Coleoptera</taxon>
        <taxon>Polyphaga</taxon>
        <taxon>Staphyliniformia</taxon>
        <taxon>Silphidae</taxon>
        <taxon>Nicrophorinae</taxon>
        <taxon>Nicrophorus</taxon>
    </lineage>
</organism>
<keyword evidence="2" id="KW-1185">Reference proteome</keyword>
<proteinExistence type="predicted"/>
<dbReference type="CDD" id="cd04301">
    <property type="entry name" value="NAT_SF"/>
    <property type="match status" value="1"/>
</dbReference>
<dbReference type="GeneID" id="108563894"/>